<dbReference type="EMBL" id="MH898673">
    <property type="protein sequence ID" value="AYQ93682.1"/>
    <property type="molecule type" value="Genomic_DNA"/>
</dbReference>
<dbReference type="Gene3D" id="3.30.1140.32">
    <property type="entry name" value="Ribosomal protein S3, C-terminal domain"/>
    <property type="match status" value="1"/>
</dbReference>
<reference evidence="9" key="1">
    <citation type="journal article" date="2018" name="Sci. Rep.">
        <title>Dynamic evolution of inverted repeats in Euglenophyta plastid genomes.</title>
        <authorList>
            <person name="Karnkowska A."/>
            <person name="Bennett M.S."/>
            <person name="Triemer R.E."/>
        </authorList>
    </citation>
    <scope>NUCLEOTIDE SEQUENCE</scope>
</reference>
<geneLocation type="chloroplast" evidence="9"/>
<dbReference type="InterPro" id="IPR015946">
    <property type="entry name" value="KH_dom-like_a/b"/>
</dbReference>
<evidence type="ECO:0000256" key="3">
    <source>
        <dbReference type="ARBA" id="ARBA00023274"/>
    </source>
</evidence>
<sequence length="210" mass="24274">MGQKINSLGFRIGITSKHNSFWYAKPNSYSYFVKQDIFIRNYIKKVLLGHFVFNIVIRRKANLINIVVYVLKNSVFLKEDVGRKLITDLSLQLLIKFDAKLSSLNFVEVSNTDFLSSLLAEFIKQQLEKRVPFRKVIKMSIVKVRQLSDKIKGIKIQISGRLNGAEIARTEWVREGRVPLHTLRANIDYSFTIAQTVFGVLGIKVWLYMS</sequence>
<dbReference type="PANTHER" id="PTHR11760:SF19">
    <property type="entry name" value="SMALL RIBOSOMAL SUBUNIT PROTEIN US3C"/>
    <property type="match status" value="1"/>
</dbReference>
<dbReference type="SUPFAM" id="SSF54821">
    <property type="entry name" value="Ribosomal protein S3 C-terminal domain"/>
    <property type="match status" value="1"/>
</dbReference>
<keyword evidence="7 9" id="KW-0150">Chloroplast</keyword>
<dbReference type="HAMAP" id="MF_01309_B">
    <property type="entry name" value="Ribosomal_uS3_B"/>
    <property type="match status" value="1"/>
</dbReference>
<evidence type="ECO:0000256" key="6">
    <source>
        <dbReference type="RuleBase" id="RU003624"/>
    </source>
</evidence>
<protein>
    <recommendedName>
        <fullName evidence="4 5">Small ribosomal subunit protein uS3c</fullName>
    </recommendedName>
</protein>
<dbReference type="GO" id="GO:0003735">
    <property type="term" value="F:structural constituent of ribosome"/>
    <property type="evidence" value="ECO:0007669"/>
    <property type="project" value="InterPro"/>
</dbReference>
<accession>A0A3G3LLU5</accession>
<evidence type="ECO:0000259" key="8">
    <source>
        <dbReference type="Pfam" id="PF00189"/>
    </source>
</evidence>
<dbReference type="GO" id="GO:0006412">
    <property type="term" value="P:translation"/>
    <property type="evidence" value="ECO:0007669"/>
    <property type="project" value="UniProtKB-UniRule"/>
</dbReference>
<dbReference type="PROSITE" id="PS00548">
    <property type="entry name" value="RIBOSOMAL_S3"/>
    <property type="match status" value="1"/>
</dbReference>
<organism evidence="9">
    <name type="scientific">Phacus pleuronectes</name>
    <dbReference type="NCBI Taxonomy" id="102908"/>
    <lineage>
        <taxon>Eukaryota</taxon>
        <taxon>Discoba</taxon>
        <taxon>Euglenozoa</taxon>
        <taxon>Euglenida</taxon>
        <taxon>Spirocuta</taxon>
        <taxon>Euglenophyceae</taxon>
        <taxon>Euglenales</taxon>
        <taxon>Phacaceae</taxon>
        <taxon>Phacus</taxon>
    </lineage>
</organism>
<comment type="similarity">
    <text evidence="1 5 6">Belongs to the universal ribosomal protein uS3 family.</text>
</comment>
<evidence type="ECO:0000256" key="1">
    <source>
        <dbReference type="ARBA" id="ARBA00010761"/>
    </source>
</evidence>
<evidence type="ECO:0000256" key="4">
    <source>
        <dbReference type="ARBA" id="ARBA00035154"/>
    </source>
</evidence>
<dbReference type="InterPro" id="IPR009019">
    <property type="entry name" value="KH_sf_prok-type"/>
</dbReference>
<dbReference type="NCBIfam" id="TIGR01009">
    <property type="entry name" value="rpsC_bact"/>
    <property type="match status" value="1"/>
</dbReference>
<dbReference type="InterPro" id="IPR036419">
    <property type="entry name" value="Ribosomal_S3_C_sf"/>
</dbReference>
<evidence type="ECO:0000256" key="5">
    <source>
        <dbReference type="HAMAP-Rule" id="MF_01309"/>
    </source>
</evidence>
<comment type="subcellular location">
    <subcellularLocation>
        <location evidence="5 7">Plastid</location>
        <location evidence="5 7">Chloroplast</location>
    </subcellularLocation>
</comment>
<comment type="subunit">
    <text evidence="5 7">Part of the 30S ribosomal subunit.</text>
</comment>
<dbReference type="Pfam" id="PF00189">
    <property type="entry name" value="Ribosomal_S3_C"/>
    <property type="match status" value="1"/>
</dbReference>
<dbReference type="CDD" id="cd02412">
    <property type="entry name" value="KH-II_30S_S3"/>
    <property type="match status" value="1"/>
</dbReference>
<evidence type="ECO:0000313" key="9">
    <source>
        <dbReference type="EMBL" id="AYQ93682.1"/>
    </source>
</evidence>
<keyword evidence="3 5" id="KW-0687">Ribonucleoprotein</keyword>
<dbReference type="GO" id="GO:0009507">
    <property type="term" value="C:chloroplast"/>
    <property type="evidence" value="ECO:0007669"/>
    <property type="project" value="UniProtKB-SubCell"/>
</dbReference>
<dbReference type="AlphaFoldDB" id="A0A3G3LLU5"/>
<dbReference type="InterPro" id="IPR057258">
    <property type="entry name" value="Ribosomal_uS3"/>
</dbReference>
<dbReference type="SUPFAM" id="SSF54814">
    <property type="entry name" value="Prokaryotic type KH domain (KH-domain type II)"/>
    <property type="match status" value="1"/>
</dbReference>
<evidence type="ECO:0000256" key="7">
    <source>
        <dbReference type="RuleBase" id="RU003626"/>
    </source>
</evidence>
<dbReference type="Gene3D" id="3.30.300.20">
    <property type="match status" value="1"/>
</dbReference>
<dbReference type="InterPro" id="IPR005704">
    <property type="entry name" value="Ribosomal_uS3_bac-typ"/>
</dbReference>
<feature type="domain" description="Small ribosomal subunit protein uS3 C-terminal" evidence="8">
    <location>
        <begin position="123"/>
        <end position="207"/>
    </location>
</feature>
<proteinExistence type="inferred from homology"/>
<dbReference type="GO" id="GO:0022627">
    <property type="term" value="C:cytosolic small ribosomal subunit"/>
    <property type="evidence" value="ECO:0007669"/>
    <property type="project" value="TreeGrafter"/>
</dbReference>
<dbReference type="InterPro" id="IPR001351">
    <property type="entry name" value="Ribosomal_uS3_C"/>
</dbReference>
<name>A0A3G3LLU5_9EUGL</name>
<dbReference type="InterPro" id="IPR018280">
    <property type="entry name" value="Ribosomal_uS3_CS"/>
</dbReference>
<gene>
    <name evidence="5" type="primary">rps3</name>
</gene>
<dbReference type="PANTHER" id="PTHR11760">
    <property type="entry name" value="30S/40S RIBOSOMAL PROTEIN S3"/>
    <property type="match status" value="1"/>
</dbReference>
<evidence type="ECO:0000256" key="2">
    <source>
        <dbReference type="ARBA" id="ARBA00022980"/>
    </source>
</evidence>
<keyword evidence="2 5" id="KW-0689">Ribosomal protein</keyword>
<keyword evidence="7 9" id="KW-0934">Plastid</keyword>
<dbReference type="GO" id="GO:0003723">
    <property type="term" value="F:RNA binding"/>
    <property type="evidence" value="ECO:0007669"/>
    <property type="project" value="InterPro"/>
</dbReference>